<evidence type="ECO:0000313" key="3">
    <source>
        <dbReference type="Proteomes" id="UP001592582"/>
    </source>
</evidence>
<dbReference type="EMBL" id="JBHEZX010000011">
    <property type="protein sequence ID" value="MFC1412308.1"/>
    <property type="molecule type" value="Genomic_DNA"/>
</dbReference>
<dbReference type="RefSeq" id="WP_380512901.1">
    <property type="nucleotide sequence ID" value="NZ_JBHEZX010000011.1"/>
</dbReference>
<evidence type="ECO:0000256" key="1">
    <source>
        <dbReference type="SAM" id="SignalP"/>
    </source>
</evidence>
<protein>
    <submittedName>
        <fullName evidence="2">Uncharacterized protein</fullName>
    </submittedName>
</protein>
<evidence type="ECO:0000313" key="2">
    <source>
        <dbReference type="EMBL" id="MFC1412308.1"/>
    </source>
</evidence>
<dbReference type="Proteomes" id="UP001592582">
    <property type="component" value="Unassembled WGS sequence"/>
</dbReference>
<organism evidence="2 3">
    <name type="scientific">Streptacidiphilus alkalitolerans</name>
    <dbReference type="NCBI Taxonomy" id="3342712"/>
    <lineage>
        <taxon>Bacteria</taxon>
        <taxon>Bacillati</taxon>
        <taxon>Actinomycetota</taxon>
        <taxon>Actinomycetes</taxon>
        <taxon>Kitasatosporales</taxon>
        <taxon>Streptomycetaceae</taxon>
        <taxon>Streptacidiphilus</taxon>
    </lineage>
</organism>
<comment type="caution">
    <text evidence="2">The sequence shown here is derived from an EMBL/GenBank/DDBJ whole genome shotgun (WGS) entry which is preliminary data.</text>
</comment>
<name>A0ABV6VF31_9ACTN</name>
<feature type="signal peptide" evidence="1">
    <location>
        <begin position="1"/>
        <end position="29"/>
    </location>
</feature>
<keyword evidence="3" id="KW-1185">Reference proteome</keyword>
<gene>
    <name evidence="2" type="ORF">ACEZDG_23855</name>
</gene>
<sequence length="463" mass="47823">MSPGARTRAALLSVAAFGLALAAASPALAATGTPTAPTELFNGDKNCSTDVNAPTYLWGGEGISVEGIPQDTDAAGNPSLTAQFQVWPVADPTQISTLSRTQVRTGFEGQAVVPSQSLTDGQTYAWQAQTVDGGGAASAWSAPCYFAVDNTAPSKAPTVTSPNYPQGQWDQGGTPVQFTLDANGAADVGGFVYGWNNTLPVPVTATIGDYGIPTPVDPYADSAHFARATTVGGSTTVSLIPPTGSGPMTLYVESLDRAFNESAQSSYSFYVSSTGPTITPAVTSPVFDTPTRFTITPNAGVQAASRVLSYAVEVTGGPSPQTVTVQAKADGTAVVTLRLNGLYGNSVTATGTSENGWVSDAGWWSTGAVDTTPTVSSNVYVENGSSGGVGVRSRFTFAPKVKGVASYTYSFNSGPETTVKAGGKGTATVRWTPTENGYYDLEVYATTKDGVVLAPYDYYFYVN</sequence>
<feature type="chain" id="PRO_5047145193" evidence="1">
    <location>
        <begin position="30"/>
        <end position="463"/>
    </location>
</feature>
<accession>A0ABV6VF31</accession>
<proteinExistence type="predicted"/>
<reference evidence="2 3" key="1">
    <citation type="submission" date="2024-09" db="EMBL/GenBank/DDBJ databases">
        <authorList>
            <person name="Lee S.D."/>
        </authorList>
    </citation>
    <scope>NUCLEOTIDE SEQUENCE [LARGE SCALE GENOMIC DNA]</scope>
    <source>
        <strain evidence="2 3">N1-1</strain>
    </source>
</reference>
<keyword evidence="1" id="KW-0732">Signal</keyword>